<dbReference type="InParanoid" id="C3YBR6"/>
<gene>
    <name evidence="6" type="ORF">BRAFLDRAFT_67664</name>
</gene>
<feature type="signal peptide" evidence="5">
    <location>
        <begin position="1"/>
        <end position="20"/>
    </location>
</feature>
<evidence type="ECO:0000313" key="6">
    <source>
        <dbReference type="EMBL" id="EEN62423.1"/>
    </source>
</evidence>
<keyword evidence="1" id="KW-0433">Leucine-rich repeat</keyword>
<feature type="chain" id="PRO_5002935010" description="LRRCT domain-containing protein" evidence="5">
    <location>
        <begin position="21"/>
        <end position="592"/>
    </location>
</feature>
<feature type="compositionally biased region" description="Polar residues" evidence="3">
    <location>
        <begin position="444"/>
        <end position="454"/>
    </location>
</feature>
<dbReference type="AlphaFoldDB" id="C3YBR6"/>
<keyword evidence="4" id="KW-1133">Transmembrane helix</keyword>
<dbReference type="Pfam" id="PF13855">
    <property type="entry name" value="LRR_8"/>
    <property type="match status" value="1"/>
</dbReference>
<feature type="region of interest" description="Disordered" evidence="3">
    <location>
        <begin position="266"/>
        <end position="288"/>
    </location>
</feature>
<dbReference type="eggNOG" id="KOG4237">
    <property type="taxonomic scope" value="Eukaryota"/>
</dbReference>
<name>C3YBR6_BRAFL</name>
<feature type="transmembrane region" description="Helical" evidence="4">
    <location>
        <begin position="381"/>
        <end position="402"/>
    </location>
</feature>
<feature type="region of interest" description="Disordered" evidence="3">
    <location>
        <begin position="433"/>
        <end position="457"/>
    </location>
</feature>
<evidence type="ECO:0000256" key="2">
    <source>
        <dbReference type="ARBA" id="ARBA00022737"/>
    </source>
</evidence>
<keyword evidence="4" id="KW-0812">Transmembrane</keyword>
<proteinExistence type="predicted"/>
<evidence type="ECO:0008006" key="7">
    <source>
        <dbReference type="Google" id="ProtNLM"/>
    </source>
</evidence>
<dbReference type="InterPro" id="IPR001611">
    <property type="entry name" value="Leu-rich_rpt"/>
</dbReference>
<dbReference type="PANTHER" id="PTHR45712:SF22">
    <property type="entry name" value="INSULIN-LIKE GROWTH FACTOR-BINDING PROTEIN COMPLEX ACID LABILE SUBUNIT"/>
    <property type="match status" value="1"/>
</dbReference>
<reference evidence="6" key="1">
    <citation type="journal article" date="2008" name="Nature">
        <title>The amphioxus genome and the evolution of the chordate karyotype.</title>
        <authorList>
            <consortium name="US DOE Joint Genome Institute (JGI-PGF)"/>
            <person name="Putnam N.H."/>
            <person name="Butts T."/>
            <person name="Ferrier D.E.K."/>
            <person name="Furlong R.F."/>
            <person name="Hellsten U."/>
            <person name="Kawashima T."/>
            <person name="Robinson-Rechavi M."/>
            <person name="Shoguchi E."/>
            <person name="Terry A."/>
            <person name="Yu J.-K."/>
            <person name="Benito-Gutierrez E.L."/>
            <person name="Dubchak I."/>
            <person name="Garcia-Fernandez J."/>
            <person name="Gibson-Brown J.J."/>
            <person name="Grigoriev I.V."/>
            <person name="Horton A.C."/>
            <person name="de Jong P.J."/>
            <person name="Jurka J."/>
            <person name="Kapitonov V.V."/>
            <person name="Kohara Y."/>
            <person name="Kuroki Y."/>
            <person name="Lindquist E."/>
            <person name="Lucas S."/>
            <person name="Osoegawa K."/>
            <person name="Pennacchio L.A."/>
            <person name="Salamov A.A."/>
            <person name="Satou Y."/>
            <person name="Sauka-Spengler T."/>
            <person name="Schmutz J."/>
            <person name="Shin-I T."/>
            <person name="Toyoda A."/>
            <person name="Bronner-Fraser M."/>
            <person name="Fujiyama A."/>
            <person name="Holland L.Z."/>
            <person name="Holland P.W.H."/>
            <person name="Satoh N."/>
            <person name="Rokhsar D.S."/>
        </authorList>
    </citation>
    <scope>NUCLEOTIDE SEQUENCE [LARGE SCALE GENOMIC DNA]</scope>
    <source>
        <strain evidence="6">S238N-H82</strain>
        <tissue evidence="6">Testes</tissue>
    </source>
</reference>
<dbReference type="EMBL" id="GG666497">
    <property type="protein sequence ID" value="EEN62423.1"/>
    <property type="molecule type" value="Genomic_DNA"/>
</dbReference>
<evidence type="ECO:0000256" key="1">
    <source>
        <dbReference type="ARBA" id="ARBA00022614"/>
    </source>
</evidence>
<dbReference type="Gene3D" id="3.80.10.10">
    <property type="entry name" value="Ribonuclease Inhibitor"/>
    <property type="match status" value="1"/>
</dbReference>
<keyword evidence="5" id="KW-0732">Signal</keyword>
<dbReference type="PANTHER" id="PTHR45712">
    <property type="entry name" value="AGAP008170-PA"/>
    <property type="match status" value="1"/>
</dbReference>
<protein>
    <recommendedName>
        <fullName evidence="7">LRRCT domain-containing protein</fullName>
    </recommendedName>
</protein>
<accession>C3YBR6</accession>
<sequence>MVVVSVVILTLTTLLHNSEALTASQLVSRGCTVRNWYKKDVFLLPVVAIRCDNKGLTSVPKELPFTLAELHLPNNAITTFSCTYLPQLNYIVLRNNSIRYFPWYCLRNMPRLVNLDLSHNLLFCVNLYPVKSFLSKLNYVDVSYNDIKTLSMCDLGWDGNGTNGRYASYKTAITGNPFHCDCNIAWVTDLAVKAEMCQNAMTPECVQFLKRNDIARVMFYNQSLFRCKTPTIVENVKLHRLNDYISECFAVWDPTGENSRVYMPEPCDPNRSCPKEHQDLSPSEKPKPLQTKIHLISQKMEDTLRLEETHNKSTPYSIAMVSLGVPTPKERQDVSPSVKDPFRLFKADIVATENISKITTVSETPETYDKSTPHSVAMASLGVPTLVVGVTSIVCVLMLAVYSAMFRKHSDDTYDMALGLAVNNIVDQNAPDGISDNIDRVDDQSSCNDSNAEAETQPDRIEPYAESFGYDVPQYGLGNVEVCGGTGCKKIEHISTGPDTQASEHVYHNAEVSEQEGTQETQPDRIKPYAESFGHDMPQYGLGDVEVCVETSCKKTEHISTGPDTQASEHVYHNAEVSEEEGMQESQLDRQN</sequence>
<dbReference type="SUPFAM" id="SSF52058">
    <property type="entry name" value="L domain-like"/>
    <property type="match status" value="1"/>
</dbReference>
<dbReference type="InterPro" id="IPR032675">
    <property type="entry name" value="LRR_dom_sf"/>
</dbReference>
<organism>
    <name type="scientific">Branchiostoma floridae</name>
    <name type="common">Florida lancelet</name>
    <name type="synonym">Amphioxus</name>
    <dbReference type="NCBI Taxonomy" id="7739"/>
    <lineage>
        <taxon>Eukaryota</taxon>
        <taxon>Metazoa</taxon>
        <taxon>Chordata</taxon>
        <taxon>Cephalochordata</taxon>
        <taxon>Leptocardii</taxon>
        <taxon>Amphioxiformes</taxon>
        <taxon>Branchiostomatidae</taxon>
        <taxon>Branchiostoma</taxon>
    </lineage>
</organism>
<evidence type="ECO:0000256" key="4">
    <source>
        <dbReference type="SAM" id="Phobius"/>
    </source>
</evidence>
<evidence type="ECO:0000256" key="3">
    <source>
        <dbReference type="SAM" id="MobiDB-lite"/>
    </source>
</evidence>
<keyword evidence="4" id="KW-0472">Membrane</keyword>
<keyword evidence="2" id="KW-0677">Repeat</keyword>
<dbReference type="InterPro" id="IPR050333">
    <property type="entry name" value="SLRP"/>
</dbReference>
<evidence type="ECO:0000256" key="5">
    <source>
        <dbReference type="SAM" id="SignalP"/>
    </source>
</evidence>
<feature type="compositionally biased region" description="Basic and acidic residues" evidence="3">
    <location>
        <begin position="273"/>
        <end position="287"/>
    </location>
</feature>